<dbReference type="AlphaFoldDB" id="A0A5N6ZXF4"/>
<dbReference type="Proteomes" id="UP000326268">
    <property type="component" value="Unassembled WGS sequence"/>
</dbReference>
<proteinExistence type="predicted"/>
<evidence type="ECO:0000313" key="2">
    <source>
        <dbReference type="EMBL" id="KAE8362085.1"/>
    </source>
</evidence>
<organism evidence="2 3">
    <name type="scientific">Aspergillus caelatus</name>
    <dbReference type="NCBI Taxonomy" id="61420"/>
    <lineage>
        <taxon>Eukaryota</taxon>
        <taxon>Fungi</taxon>
        <taxon>Dikarya</taxon>
        <taxon>Ascomycota</taxon>
        <taxon>Pezizomycotina</taxon>
        <taxon>Eurotiomycetes</taxon>
        <taxon>Eurotiomycetidae</taxon>
        <taxon>Eurotiales</taxon>
        <taxon>Aspergillaceae</taxon>
        <taxon>Aspergillus</taxon>
        <taxon>Aspergillus subgen. Circumdati</taxon>
    </lineage>
</organism>
<feature type="transmembrane region" description="Helical" evidence="1">
    <location>
        <begin position="6"/>
        <end position="25"/>
    </location>
</feature>
<dbReference type="GeneID" id="43652240"/>
<keyword evidence="1" id="KW-0812">Transmembrane</keyword>
<protein>
    <submittedName>
        <fullName evidence="2">Uncharacterized protein</fullName>
    </submittedName>
</protein>
<gene>
    <name evidence="2" type="ORF">BDV27DRAFT_132109</name>
</gene>
<dbReference type="EMBL" id="ML737715">
    <property type="protein sequence ID" value="KAE8362085.1"/>
    <property type="molecule type" value="Genomic_DNA"/>
</dbReference>
<evidence type="ECO:0000256" key="1">
    <source>
        <dbReference type="SAM" id="Phobius"/>
    </source>
</evidence>
<name>A0A5N6ZXF4_9EURO</name>
<keyword evidence="3" id="KW-1185">Reference proteome</keyword>
<accession>A0A5N6ZXF4</accession>
<keyword evidence="1" id="KW-0472">Membrane</keyword>
<dbReference type="RefSeq" id="XP_031925166.1">
    <property type="nucleotide sequence ID" value="XM_032067794.1"/>
</dbReference>
<evidence type="ECO:0000313" key="3">
    <source>
        <dbReference type="Proteomes" id="UP000326268"/>
    </source>
</evidence>
<sequence length="79" mass="9412">MLFGCIVVWWMVWTCEMQFSILFVFKWFTLECYVIIGSPRRCFFVFHTHAHTHGRVNWSGFKRTTGNWTQLIGISLFGT</sequence>
<keyword evidence="1" id="KW-1133">Transmembrane helix</keyword>
<reference evidence="2 3" key="1">
    <citation type="submission" date="2019-04" db="EMBL/GenBank/DDBJ databases">
        <title>Friends and foes A comparative genomics studyof 23 Aspergillus species from section Flavi.</title>
        <authorList>
            <consortium name="DOE Joint Genome Institute"/>
            <person name="Kjaerbolling I."/>
            <person name="Vesth T."/>
            <person name="Frisvad J.C."/>
            <person name="Nybo J.L."/>
            <person name="Theobald S."/>
            <person name="Kildgaard S."/>
            <person name="Isbrandt T."/>
            <person name="Kuo A."/>
            <person name="Sato A."/>
            <person name="Lyhne E.K."/>
            <person name="Kogle M.E."/>
            <person name="Wiebenga A."/>
            <person name="Kun R.S."/>
            <person name="Lubbers R.J."/>
            <person name="Makela M.R."/>
            <person name="Barry K."/>
            <person name="Chovatia M."/>
            <person name="Clum A."/>
            <person name="Daum C."/>
            <person name="Haridas S."/>
            <person name="He G."/>
            <person name="LaButti K."/>
            <person name="Lipzen A."/>
            <person name="Mondo S."/>
            <person name="Riley R."/>
            <person name="Salamov A."/>
            <person name="Simmons B.A."/>
            <person name="Magnuson J.K."/>
            <person name="Henrissat B."/>
            <person name="Mortensen U.H."/>
            <person name="Larsen T.O."/>
            <person name="Devries R.P."/>
            <person name="Grigoriev I.V."/>
            <person name="Machida M."/>
            <person name="Baker S.E."/>
            <person name="Andersen M.R."/>
        </authorList>
    </citation>
    <scope>NUCLEOTIDE SEQUENCE [LARGE SCALE GENOMIC DNA]</scope>
    <source>
        <strain evidence="2 3">CBS 763.97</strain>
    </source>
</reference>